<gene>
    <name evidence="1" type="primary">bcsO</name>
    <name evidence="1" type="ORF">MUA00_16185</name>
</gene>
<dbReference type="Pfam" id="PF17037">
    <property type="entry name" value="CBP_BcsO"/>
    <property type="match status" value="1"/>
</dbReference>
<dbReference type="RefSeq" id="WP_271124054.1">
    <property type="nucleotide sequence ID" value="NZ_JALHAN010000068.1"/>
</dbReference>
<accession>A0A9X2WAP3</accession>
<dbReference type="InterPro" id="IPR031484">
    <property type="entry name" value="CBP_BcsO"/>
</dbReference>
<proteinExistence type="predicted"/>
<protein>
    <submittedName>
        <fullName evidence="1">Cellulose biosynthesis protein BcsO</fullName>
    </submittedName>
</protein>
<organism evidence="1 2">
    <name type="scientific">Dryocola boscaweniae</name>
    <dbReference type="NCBI Taxonomy" id="2925397"/>
    <lineage>
        <taxon>Bacteria</taxon>
        <taxon>Pseudomonadati</taxon>
        <taxon>Pseudomonadota</taxon>
        <taxon>Gammaproteobacteria</taxon>
        <taxon>Enterobacterales</taxon>
        <taxon>Enterobacteriaceae</taxon>
        <taxon>Dryocola</taxon>
    </lineage>
</organism>
<comment type="caution">
    <text evidence="1">The sequence shown here is derived from an EMBL/GenBank/DDBJ whole genome shotgun (WGS) entry which is preliminary data.</text>
</comment>
<name>A0A9X2WAP3_9ENTR</name>
<dbReference type="EMBL" id="JALHAP010000081">
    <property type="protein sequence ID" value="MCT4703317.1"/>
    <property type="molecule type" value="Genomic_DNA"/>
</dbReference>
<evidence type="ECO:0000313" key="2">
    <source>
        <dbReference type="Proteomes" id="UP001150641"/>
    </source>
</evidence>
<sequence>MKSYDDLQRFKDKTRTGAIGFKDMSAQTQQLSTSNWAIIKQLSGDNDDSVLAQAGSVAVPVPQAIKPGEFDAAFAKPIPAQVIEPVGAHHSILGSLNAAMPVEKAAENSLPEEKPAAASLFAQLTPAAAAPAPSAAPAFEPAKHYAAPAKAEPVRFEQLFAAKGATTTNHPAKDLPLQPLLEMIASCR</sequence>
<dbReference type="AlphaFoldDB" id="A0A9X2WAP3"/>
<keyword evidence="2" id="KW-1185">Reference proteome</keyword>
<reference evidence="1" key="1">
    <citation type="submission" date="2022-03" db="EMBL/GenBank/DDBJ databases">
        <title>Proposal of a novel genus Dryocolo and two novel species.</title>
        <authorList>
            <person name="Maddock D.W."/>
            <person name="Brady C.L."/>
            <person name="Denman S."/>
            <person name="Arnold D."/>
        </authorList>
    </citation>
    <scope>NUCLEOTIDE SEQUENCE</scope>
    <source>
        <strain evidence="1">H6W4</strain>
    </source>
</reference>
<dbReference type="Proteomes" id="UP001150641">
    <property type="component" value="Unassembled WGS sequence"/>
</dbReference>
<evidence type="ECO:0000313" key="1">
    <source>
        <dbReference type="EMBL" id="MCT4703317.1"/>
    </source>
</evidence>